<dbReference type="Proteomes" id="UP000825935">
    <property type="component" value="Chromosome 19"/>
</dbReference>
<dbReference type="InterPro" id="IPR045206">
    <property type="entry name" value="Maestro_heat-like_prot"/>
</dbReference>
<keyword evidence="7" id="KW-1185">Reference proteome</keyword>
<dbReference type="InterPro" id="IPR055408">
    <property type="entry name" value="HEAT_MROH2B-like"/>
</dbReference>
<dbReference type="OrthoDB" id="1884734at2759"/>
<dbReference type="Pfam" id="PF23210">
    <property type="entry name" value="HEAT_Maestro_2"/>
    <property type="match status" value="1"/>
</dbReference>
<dbReference type="SUPFAM" id="SSF48371">
    <property type="entry name" value="ARM repeat"/>
    <property type="match status" value="3"/>
</dbReference>
<organism evidence="6 7">
    <name type="scientific">Ceratopteris richardii</name>
    <name type="common">Triangle waterfern</name>
    <dbReference type="NCBI Taxonomy" id="49495"/>
    <lineage>
        <taxon>Eukaryota</taxon>
        <taxon>Viridiplantae</taxon>
        <taxon>Streptophyta</taxon>
        <taxon>Embryophyta</taxon>
        <taxon>Tracheophyta</taxon>
        <taxon>Polypodiopsida</taxon>
        <taxon>Polypodiidae</taxon>
        <taxon>Polypodiales</taxon>
        <taxon>Pteridineae</taxon>
        <taxon>Pteridaceae</taxon>
        <taxon>Parkerioideae</taxon>
        <taxon>Ceratopteris</taxon>
    </lineage>
</organism>
<dbReference type="EMBL" id="CM035424">
    <property type="protein sequence ID" value="KAH7352919.1"/>
    <property type="molecule type" value="Genomic_DNA"/>
</dbReference>
<comment type="caution">
    <text evidence="6">The sequence shown here is derived from an EMBL/GenBank/DDBJ whole genome shotgun (WGS) entry which is preliminary data.</text>
</comment>
<reference evidence="6" key="1">
    <citation type="submission" date="2021-08" db="EMBL/GenBank/DDBJ databases">
        <title>WGS assembly of Ceratopteris richardii.</title>
        <authorList>
            <person name="Marchant D.B."/>
            <person name="Chen G."/>
            <person name="Jenkins J."/>
            <person name="Shu S."/>
            <person name="Leebens-Mack J."/>
            <person name="Grimwood J."/>
            <person name="Schmutz J."/>
            <person name="Soltis P."/>
            <person name="Soltis D."/>
            <person name="Chen Z.-H."/>
        </authorList>
    </citation>
    <scope>NUCLEOTIDE SEQUENCE</scope>
    <source>
        <strain evidence="6">Whitten #5841</strain>
        <tissue evidence="6">Leaf</tissue>
    </source>
</reference>
<dbReference type="Pfam" id="PF23221">
    <property type="entry name" value="HEAT_MROH2B_1st"/>
    <property type="match status" value="1"/>
</dbReference>
<evidence type="ECO:0000259" key="5">
    <source>
        <dbReference type="Pfam" id="PF23227"/>
    </source>
</evidence>
<proteinExistence type="predicted"/>
<dbReference type="GO" id="GO:0005737">
    <property type="term" value="C:cytoplasm"/>
    <property type="evidence" value="ECO:0007669"/>
    <property type="project" value="TreeGrafter"/>
</dbReference>
<evidence type="ECO:0000313" key="7">
    <source>
        <dbReference type="Proteomes" id="UP000825935"/>
    </source>
</evidence>
<evidence type="ECO:0000259" key="2">
    <source>
        <dbReference type="Pfam" id="PF21047"/>
    </source>
</evidence>
<evidence type="ECO:0000259" key="3">
    <source>
        <dbReference type="Pfam" id="PF23210"/>
    </source>
</evidence>
<sequence length="1705" mass="188515">MAAVSPSTSTASPREGVIGVLVGALADESVDVREAATSALQENARWNAKTILECCMKSLRTVRRRVGQQFSHHARVFHVMAFTVRVMDEHDLDIGAMRKIAKLAVMEIISNKDAASVWQRAASALLVSIGSRLPDLMMEEIFLQLTGSSVSAPSIVQTLADFAASEALQFTPRVKGVLSRILPMLGCVKDNQRAIFANAFKNWCRAISQYYDEYPATLSLDSDTLAFLHSAFELFLGTWVTVRDKKVRLTTMEALGELISLISDSQRKAALPRFLPVILNMYKRDKENILPVTRSLGILLNAVLRPHSGISPLLDFQGLHVVIATLLPLASAYNKTKVDFDSSMILRISNEVLSCFYTIGTVYSDETFAYLMSRLGNKDDSVRLGAVSVFQHLLPRLHVTWVGHRSQLLEAVRPGLTEQDPNLRKALVELTLSMASCGWLEKGSGEFFIEYLIKQCALSDDTVKFTGQTAVSSEMTPKSIRMFKTELKISSASPSELRAMCDKAMLLLAGTMPEMELIMWPYLLKLIVVADYTGAVGTICKCLSEILRRKEACFSGLEVQSSLPNGIPKPEEILARMLILLQNPFGRGQLAFQILTVLNYLGTLFPKPITLLWEDEIPKLKSYIADLDDLKSECWQQATWDDMIIHLLAESLDVNQNTEWILSLGNALSDQYTLYIGDHTHSSLLHRCLGVLLQRVDNRFYVREKLEIMFKFADVTNVINRLGLAMGFGLVAATHLDTVLEKLKRILESQNRNTFQKFFAIFVNQQSKTFADDVYAALALMYGYTASYASSSVIEARIDALVGTNMLSGLLDVRTATAKQAVITAIDLLGQSVIKASTHGQPFPLKKRDELLGFVLTLMAGEDNSIDLDQLQTQVLALNACTTLVSVEPKLTSTTRDTIIQATLQFLALPVEPKSVVDSLISKLTKLLRSILLTSGEDGRSKAVQLQFLLRSLDQYVSSSVASQRSRACSAVLNLLSEFRGLCTTGSCALGCVGPCMHLRSSTTRAQKGGMESTLSFLLPSRESLNLGERVMAYLPRCADPVPSVPKCSAQILDLLFSIAMLLPNPVGSTDNENKPPLYAALSKLEELIAVSRWVDETSLMERSTDNNGIFIRIVECVGNLLTTEELAIALRGCTGAICDKTLSSAKAMAGAVSQLIQYRGKDLEDMDIERITHSLLAAVSLVGDSGTKTEALEAVCSLAAHTERKVVFDELLAAAEKDITTKDVTRLKVWPVLDAFCALAQNEGLSLYFLDHIVAILNRMPENKDSMERIDANDHISHHLLHQLPQAALVAISAFFRRGSISRQAIQQRYAAVLCAFLLQFGTYHTVAVVDVQPLRNTIKAFQEFSDCLGDQALKKILAQDGDQILASEQWTVGICQIASCAARSRPAEVERICMNLWMVLKRPNDSHRAVAAAVLSEYVHQCNDMLLKKLVDALSDQIGDESSVVRRLCVKGLIEIPKEQLPNYAPQVLTVLIALIEDSAEEVAATVVRGLIVVLEYANEDTVAPVLLNLCRHLRTLQLQRNVDIRAASFGALGALTRFGFVQHESFIEQVHAALPRVLFHLQDEALLVRETCKDTLKHLLTYLNEEEAMFLTNSRAFNSNDRSNYEIFLKEFARVLVRCQMRRMDNYITIAIQNYDSSWPEIQANAAFFTACLLAELVDQKLLAVHLPQVVGSLVRMAANSTGAIVRASSVHSLSILLNTIH</sequence>
<feature type="domain" description="MROH2B-like HEAT-repeats" evidence="3">
    <location>
        <begin position="270"/>
        <end position="915"/>
    </location>
</feature>
<gene>
    <name evidence="6" type="ORF">KP509_19G069800</name>
</gene>
<dbReference type="InterPro" id="IPR011989">
    <property type="entry name" value="ARM-like"/>
</dbReference>
<dbReference type="InterPro" id="IPR016024">
    <property type="entry name" value="ARM-type_fold"/>
</dbReference>
<dbReference type="InterPro" id="IPR048465">
    <property type="entry name" value="Maestro-like_HEAT"/>
</dbReference>
<feature type="domain" description="Maestro/Maestro-like HEAT-repeats" evidence="5">
    <location>
        <begin position="1433"/>
        <end position="1699"/>
    </location>
</feature>
<accession>A0A8T2SM54</accession>
<name>A0A8T2SM54_CERRI</name>
<feature type="domain" description="Maestro-like HEAT-repeats" evidence="2">
    <location>
        <begin position="1021"/>
        <end position="1209"/>
    </location>
</feature>
<evidence type="ECO:0000259" key="4">
    <source>
        <dbReference type="Pfam" id="PF23221"/>
    </source>
</evidence>
<evidence type="ECO:0000256" key="1">
    <source>
        <dbReference type="ARBA" id="ARBA00022737"/>
    </source>
</evidence>
<evidence type="ECO:0000313" key="6">
    <source>
        <dbReference type="EMBL" id="KAH7352919.1"/>
    </source>
</evidence>
<protein>
    <submittedName>
        <fullName evidence="6">Uncharacterized protein</fullName>
    </submittedName>
</protein>
<dbReference type="InterPro" id="IPR055406">
    <property type="entry name" value="HEAT_Maestro"/>
</dbReference>
<dbReference type="Pfam" id="PF21047">
    <property type="entry name" value="HEAT_Maestro"/>
    <property type="match status" value="1"/>
</dbReference>
<dbReference type="InterPro" id="IPR056282">
    <property type="entry name" value="MROH2B-like_N_HEAT"/>
</dbReference>
<dbReference type="Pfam" id="PF23227">
    <property type="entry name" value="HEAT_MROH2B_C"/>
    <property type="match status" value="1"/>
</dbReference>
<keyword evidence="1" id="KW-0677">Repeat</keyword>
<dbReference type="OMA" id="EVYIKAM"/>
<dbReference type="PANTHER" id="PTHR23120:SF0">
    <property type="entry name" value="MAESTRO HEAT-LIKE REPEAT FAMILY MEMBER 1"/>
    <property type="match status" value="1"/>
</dbReference>
<feature type="domain" description="MROH2B-like N-terminal HEAT-repeats" evidence="4">
    <location>
        <begin position="44"/>
        <end position="258"/>
    </location>
</feature>
<dbReference type="Gene3D" id="1.25.10.10">
    <property type="entry name" value="Leucine-rich Repeat Variant"/>
    <property type="match status" value="3"/>
</dbReference>
<dbReference type="PANTHER" id="PTHR23120">
    <property type="entry name" value="MAESTRO-RELATED HEAT DOMAIN-CONTAINING"/>
    <property type="match status" value="1"/>
</dbReference>